<accession>A0A7W9FJV8</accession>
<organism evidence="1 2">
    <name type="scientific">Prosthecomicrobium pneumaticum</name>
    <dbReference type="NCBI Taxonomy" id="81895"/>
    <lineage>
        <taxon>Bacteria</taxon>
        <taxon>Pseudomonadati</taxon>
        <taxon>Pseudomonadota</taxon>
        <taxon>Alphaproteobacteria</taxon>
        <taxon>Hyphomicrobiales</taxon>
        <taxon>Kaistiaceae</taxon>
        <taxon>Prosthecomicrobium</taxon>
    </lineage>
</organism>
<gene>
    <name evidence="1" type="ORF">GGQ63_001194</name>
</gene>
<dbReference type="RefSeq" id="WP_183853532.1">
    <property type="nucleotide sequence ID" value="NZ_JACHOO010000002.1"/>
</dbReference>
<evidence type="ECO:0000313" key="2">
    <source>
        <dbReference type="Proteomes" id="UP000523821"/>
    </source>
</evidence>
<protein>
    <recommendedName>
        <fullName evidence="3">DUF3563 domain-containing protein</fullName>
    </recommendedName>
</protein>
<dbReference type="Proteomes" id="UP000523821">
    <property type="component" value="Unassembled WGS sequence"/>
</dbReference>
<reference evidence="1 2" key="1">
    <citation type="submission" date="2020-08" db="EMBL/GenBank/DDBJ databases">
        <title>Genomic Encyclopedia of Type Strains, Phase IV (KMG-IV): sequencing the most valuable type-strain genomes for metagenomic binning, comparative biology and taxonomic classification.</title>
        <authorList>
            <person name="Goeker M."/>
        </authorList>
    </citation>
    <scope>NUCLEOTIDE SEQUENCE [LARGE SCALE GENOMIC DNA]</scope>
    <source>
        <strain evidence="1 2">DSM 16268</strain>
    </source>
</reference>
<dbReference type="AlphaFoldDB" id="A0A7W9FJV8"/>
<keyword evidence="2" id="KW-1185">Reference proteome</keyword>
<proteinExistence type="predicted"/>
<dbReference type="EMBL" id="JACHOO010000002">
    <property type="protein sequence ID" value="MBB5752142.1"/>
    <property type="molecule type" value="Genomic_DNA"/>
</dbReference>
<evidence type="ECO:0008006" key="3">
    <source>
        <dbReference type="Google" id="ProtNLM"/>
    </source>
</evidence>
<evidence type="ECO:0000313" key="1">
    <source>
        <dbReference type="EMBL" id="MBB5752142.1"/>
    </source>
</evidence>
<name>A0A7W9FJV8_9HYPH</name>
<sequence length="51" mass="6185">MFGLKSLKRYFAYDPQQAEAAEFADCTDRIDLELRQREVAQRRSHRNARYY</sequence>
<comment type="caution">
    <text evidence="1">The sequence shown here is derived from an EMBL/GenBank/DDBJ whole genome shotgun (WGS) entry which is preliminary data.</text>
</comment>